<dbReference type="EMBL" id="JAUKUD010000003">
    <property type="protein sequence ID" value="KAK0749923.1"/>
    <property type="molecule type" value="Genomic_DNA"/>
</dbReference>
<feature type="region of interest" description="Disordered" evidence="5">
    <location>
        <begin position="985"/>
        <end position="1014"/>
    </location>
</feature>
<feature type="compositionally biased region" description="Low complexity" evidence="5">
    <location>
        <begin position="985"/>
        <end position="1004"/>
    </location>
</feature>
<evidence type="ECO:0000256" key="1">
    <source>
        <dbReference type="ARBA" id="ARBA00010048"/>
    </source>
</evidence>
<organism evidence="6 7">
    <name type="scientific">Schizothecium vesticola</name>
    <dbReference type="NCBI Taxonomy" id="314040"/>
    <lineage>
        <taxon>Eukaryota</taxon>
        <taxon>Fungi</taxon>
        <taxon>Dikarya</taxon>
        <taxon>Ascomycota</taxon>
        <taxon>Pezizomycotina</taxon>
        <taxon>Sordariomycetes</taxon>
        <taxon>Sordariomycetidae</taxon>
        <taxon>Sordariales</taxon>
        <taxon>Schizotheciaceae</taxon>
        <taxon>Schizothecium</taxon>
    </lineage>
</organism>
<dbReference type="GO" id="GO:0015631">
    <property type="term" value="F:tubulin binding"/>
    <property type="evidence" value="ECO:0007669"/>
    <property type="project" value="TreeGrafter"/>
</dbReference>
<feature type="compositionally biased region" description="Basic and acidic residues" evidence="5">
    <location>
        <begin position="1181"/>
        <end position="1194"/>
    </location>
</feature>
<feature type="coiled-coil region" evidence="4">
    <location>
        <begin position="137"/>
        <end position="164"/>
    </location>
</feature>
<dbReference type="Gene3D" id="1.10.287.370">
    <property type="match status" value="1"/>
</dbReference>
<dbReference type="InterPro" id="IPR018554">
    <property type="entry name" value="FRQ"/>
</dbReference>
<feature type="region of interest" description="Disordered" evidence="5">
    <location>
        <begin position="645"/>
        <end position="713"/>
    </location>
</feature>
<feature type="region of interest" description="Disordered" evidence="5">
    <location>
        <begin position="933"/>
        <end position="973"/>
    </location>
</feature>
<feature type="region of interest" description="Disordered" evidence="5">
    <location>
        <begin position="836"/>
        <end position="892"/>
    </location>
</feature>
<proteinExistence type="inferred from homology"/>
<dbReference type="FunFam" id="1.10.287.370:FF:000001">
    <property type="entry name" value="Prefoldin subunit 3"/>
    <property type="match status" value="1"/>
</dbReference>
<feature type="compositionally biased region" description="Basic and acidic residues" evidence="5">
    <location>
        <begin position="410"/>
        <end position="421"/>
    </location>
</feature>
<evidence type="ECO:0000313" key="7">
    <source>
        <dbReference type="Proteomes" id="UP001172155"/>
    </source>
</evidence>
<dbReference type="SUPFAM" id="SSF46579">
    <property type="entry name" value="Prefoldin"/>
    <property type="match status" value="1"/>
</dbReference>
<feature type="region of interest" description="Disordered" evidence="5">
    <location>
        <begin position="1"/>
        <end position="137"/>
    </location>
</feature>
<dbReference type="GO" id="GO:0016272">
    <property type="term" value="C:prefoldin complex"/>
    <property type="evidence" value="ECO:0007669"/>
    <property type="project" value="InterPro"/>
</dbReference>
<dbReference type="GO" id="GO:0007623">
    <property type="term" value="P:circadian rhythm"/>
    <property type="evidence" value="ECO:0007669"/>
    <property type="project" value="InterPro"/>
</dbReference>
<feature type="region of interest" description="Disordered" evidence="5">
    <location>
        <begin position="1171"/>
        <end position="1194"/>
    </location>
</feature>
<dbReference type="GO" id="GO:0006355">
    <property type="term" value="P:regulation of DNA-templated transcription"/>
    <property type="evidence" value="ECO:0007669"/>
    <property type="project" value="InterPro"/>
</dbReference>
<feature type="compositionally biased region" description="Acidic residues" evidence="5">
    <location>
        <begin position="844"/>
        <end position="859"/>
    </location>
</feature>
<feature type="compositionally biased region" description="Polar residues" evidence="5">
    <location>
        <begin position="870"/>
        <end position="879"/>
    </location>
</feature>
<feature type="compositionally biased region" description="Polar residues" evidence="5">
    <location>
        <begin position="73"/>
        <end position="83"/>
    </location>
</feature>
<feature type="region of interest" description="Disordered" evidence="5">
    <location>
        <begin position="583"/>
        <end position="619"/>
    </location>
</feature>
<dbReference type="Pfam" id="PF09421">
    <property type="entry name" value="FRQ"/>
    <property type="match status" value="1"/>
</dbReference>
<feature type="compositionally biased region" description="Polar residues" evidence="5">
    <location>
        <begin position="546"/>
        <end position="566"/>
    </location>
</feature>
<dbReference type="CDD" id="cd23156">
    <property type="entry name" value="Prefoldin_3"/>
    <property type="match status" value="1"/>
</dbReference>
<feature type="region of interest" description="Disordered" evidence="5">
    <location>
        <begin position="504"/>
        <end position="566"/>
    </location>
</feature>
<sequence>MDNNNQRKPLGSPPTDSRGHPRPRRTSPEQSVTLQHHQRARDVTERSHVAKAGAPDLDIARPNSSEDNHDTTRNNTKTWFDQSNRNDKTTFDNSMDVDPPFYQKETESSIGEPPPYPFEAGPHVPFIRPGVTQSSSAGDYRSVIDDLTVENKRLKDELKRYKQFGPDMMRKEKLFEIKVHGLPKRKKRELEATLRNFAASLEARRGLLDYAGQSNSKHASSSSSRSRPVDSAYASMSTGPSSNAHNSSHMVGRPSVGIRTRTSTEQKVEEYLRETPGGLFPRHVVMTDKDKKKTVVRRLEQLFTGKMGRKALSQLQAEQPEDPKNASEPALPTLVMAPPPNTEAVREARIQPIDPSRRKPRSRDNVSMSNSNGDHTDSGGHPVEGGDGGTVSVRMGNITSPSTVQPPEQRPTRPKDLDPDRAQVPSENMDYIRHLGLVQPGFTVRPERSHENVSPDADGWVYLNLLCNLAQLHIFNVTPNFIRAAVTERSTKFQLSVDGRKIRWRGGTDGTKFSSDSSGDNSQRSGSGEDSDGSDASGQRKRAKMQQGSATWGSDPSGRHTGSSDSFHYKPLFVRHSSSIETSLEGTGSQVSDPLAEDSNMGNSKWDYSGSGSSQRKKRRVDGAIVYYSGAPFCIDLSGDPGDVSPGGLGMYAGQQQQSVESEETDSRPRLAGHRTLSGSSLPIRPSSEAKAVASDTSDSDSDSDDTPDLVDDNNSAATEEVEFPWCDDPQQFDLRPNESTLEACGLGGVLPEDHFAIVVATKRPIVSQNRGPPTLPPRPRPKGSIRTVLDRLRLARTASPNRLPAVVGQGQAIEIEERGVKIWRLRPMPLPPAAMFHPFSSDTDSEFSEDESDYDDDVVPQHHAIHAPTLSQRVNPHLSSSSDDEDEGSIEEVRQSVAKLVSGDDLSDAVRLRPPTIPSAGIGKRSELLHEGSSVATAGGAESGRLNDPEAPLSAANRHDPAHLGHRLSQRRLSDRLRSIMATAGKAPATAPAAAGKETATPTPTNPRGIPQAPFVDKVEDYVTTRDDVEPTLRRFQEMIAKYQFMEQNLQRRMAGLKDKLPDIQKTLDTVRFLELRKDETEPIETTFELNETLHAKAEIPPTEEVYLWLGANVMLSYPIDEAKELLSTKLKAAKTSLSNCEEDLDFLRGQITTMEVAVARVYNWDVVQKRKEKDDEEKQNDTRKGKDGAPGG</sequence>
<protein>
    <submittedName>
        <fullName evidence="6">Frequency clock protein-domain-containing protein</fullName>
    </submittedName>
</protein>
<dbReference type="InterPro" id="IPR009053">
    <property type="entry name" value="Prefoldin"/>
</dbReference>
<reference evidence="6" key="1">
    <citation type="submission" date="2023-06" db="EMBL/GenBank/DDBJ databases">
        <title>Genome-scale phylogeny and comparative genomics of the fungal order Sordariales.</title>
        <authorList>
            <consortium name="Lawrence Berkeley National Laboratory"/>
            <person name="Hensen N."/>
            <person name="Bonometti L."/>
            <person name="Westerberg I."/>
            <person name="Brannstrom I.O."/>
            <person name="Guillou S."/>
            <person name="Cros-Aarteil S."/>
            <person name="Calhoun S."/>
            <person name="Haridas S."/>
            <person name="Kuo A."/>
            <person name="Mondo S."/>
            <person name="Pangilinan J."/>
            <person name="Riley R."/>
            <person name="LaButti K."/>
            <person name="Andreopoulos B."/>
            <person name="Lipzen A."/>
            <person name="Chen C."/>
            <person name="Yanf M."/>
            <person name="Daum C."/>
            <person name="Ng V."/>
            <person name="Clum A."/>
            <person name="Steindorff A."/>
            <person name="Ohm R."/>
            <person name="Martin F."/>
            <person name="Silar P."/>
            <person name="Natvig D."/>
            <person name="Lalanne C."/>
            <person name="Gautier V."/>
            <person name="Ament-velasquez S.L."/>
            <person name="Kruys A."/>
            <person name="Hutchinson M.I."/>
            <person name="Powell A.J."/>
            <person name="Barry K."/>
            <person name="Miller A.N."/>
            <person name="Grigoriev I.V."/>
            <person name="Debuchy R."/>
            <person name="Gladieux P."/>
            <person name="Thoren M.H."/>
            <person name="Johannesson H."/>
        </authorList>
    </citation>
    <scope>NUCLEOTIDE SEQUENCE</scope>
    <source>
        <strain evidence="6">SMH3187-1</strain>
    </source>
</reference>
<feature type="compositionally biased region" description="Polar residues" evidence="5">
    <location>
        <begin position="234"/>
        <end position="249"/>
    </location>
</feature>
<feature type="compositionally biased region" description="Low complexity" evidence="5">
    <location>
        <begin position="214"/>
        <end position="231"/>
    </location>
</feature>
<feature type="compositionally biased region" description="Polar residues" evidence="5">
    <location>
        <begin position="583"/>
        <end position="592"/>
    </location>
</feature>
<keyword evidence="4" id="KW-0175">Coiled coil</keyword>
<dbReference type="InterPro" id="IPR016655">
    <property type="entry name" value="PFD3"/>
</dbReference>
<evidence type="ECO:0000313" key="6">
    <source>
        <dbReference type="EMBL" id="KAK0749923.1"/>
    </source>
</evidence>
<dbReference type="InterPro" id="IPR004127">
    <property type="entry name" value="Prefoldin_subunit_alpha"/>
</dbReference>
<evidence type="ECO:0000256" key="3">
    <source>
        <dbReference type="ARBA" id="ARBA00023186"/>
    </source>
</evidence>
<dbReference type="GO" id="GO:0007017">
    <property type="term" value="P:microtubule-based process"/>
    <property type="evidence" value="ECO:0007669"/>
    <property type="project" value="TreeGrafter"/>
</dbReference>
<evidence type="ECO:0000256" key="4">
    <source>
        <dbReference type="SAM" id="Coils"/>
    </source>
</evidence>
<evidence type="ECO:0000256" key="2">
    <source>
        <dbReference type="ARBA" id="ARBA00011695"/>
    </source>
</evidence>
<dbReference type="GO" id="GO:0005634">
    <property type="term" value="C:nucleus"/>
    <property type="evidence" value="ECO:0007669"/>
    <property type="project" value="InterPro"/>
</dbReference>
<dbReference type="PANTHER" id="PTHR12409">
    <property type="entry name" value="PREFOLDIN SUBUNIT 3"/>
    <property type="match status" value="1"/>
</dbReference>
<keyword evidence="7" id="KW-1185">Reference proteome</keyword>
<dbReference type="GO" id="GO:0006457">
    <property type="term" value="P:protein folding"/>
    <property type="evidence" value="ECO:0007669"/>
    <property type="project" value="InterPro"/>
</dbReference>
<gene>
    <name evidence="6" type="ORF">B0T18DRAFT_389432</name>
</gene>
<comment type="similarity">
    <text evidence="1">Belongs to the prefoldin subunit alpha family.</text>
</comment>
<dbReference type="Proteomes" id="UP001172155">
    <property type="component" value="Unassembled WGS sequence"/>
</dbReference>
<feature type="compositionally biased region" description="Low complexity" evidence="5">
    <location>
        <begin position="514"/>
        <end position="528"/>
    </location>
</feature>
<feature type="region of interest" description="Disordered" evidence="5">
    <location>
        <begin position="212"/>
        <end position="271"/>
    </location>
</feature>
<comment type="caution">
    <text evidence="6">The sequence shown here is derived from an EMBL/GenBank/DDBJ whole genome shotgun (WGS) entry which is preliminary data.</text>
</comment>
<comment type="subunit">
    <text evidence="2">Heterohexamer of two PFD-alpha type and four PFD-beta type subunits.</text>
</comment>
<dbReference type="GO" id="GO:0007021">
    <property type="term" value="P:tubulin complex assembly"/>
    <property type="evidence" value="ECO:0007669"/>
    <property type="project" value="TreeGrafter"/>
</dbReference>
<dbReference type="Pfam" id="PF02996">
    <property type="entry name" value="Prefoldin"/>
    <property type="match status" value="1"/>
</dbReference>
<dbReference type="GO" id="GO:0005737">
    <property type="term" value="C:cytoplasm"/>
    <property type="evidence" value="ECO:0007669"/>
    <property type="project" value="InterPro"/>
</dbReference>
<feature type="region of interest" description="Disordered" evidence="5">
    <location>
        <begin position="307"/>
        <end position="423"/>
    </location>
</feature>
<keyword evidence="3" id="KW-0143">Chaperone</keyword>
<dbReference type="AlphaFoldDB" id="A0AA40K8I6"/>
<dbReference type="PANTHER" id="PTHR12409:SF0">
    <property type="entry name" value="PREFOLDIN SUBUNIT 3"/>
    <property type="match status" value="1"/>
</dbReference>
<name>A0AA40K8I6_9PEZI</name>
<feature type="compositionally biased region" description="Acidic residues" evidence="5">
    <location>
        <begin position="698"/>
        <end position="712"/>
    </location>
</feature>
<accession>A0AA40K8I6</accession>
<feature type="compositionally biased region" description="Basic and acidic residues" evidence="5">
    <location>
        <begin position="262"/>
        <end position="271"/>
    </location>
</feature>
<feature type="compositionally biased region" description="Polar residues" evidence="5">
    <location>
        <begin position="397"/>
        <end position="406"/>
    </location>
</feature>
<evidence type="ECO:0000256" key="5">
    <source>
        <dbReference type="SAM" id="MobiDB-lite"/>
    </source>
</evidence>